<dbReference type="OrthoDB" id="2326446at2759"/>
<gene>
    <name evidence="2" type="ORF">BD324DRAFT_621787</name>
</gene>
<dbReference type="SUPFAM" id="SSF55729">
    <property type="entry name" value="Acyl-CoA N-acyltransferases (Nat)"/>
    <property type="match status" value="1"/>
</dbReference>
<comment type="caution">
    <text evidence="2">The sequence shown here is derived from an EMBL/GenBank/DDBJ whole genome shotgun (WGS) entry which is preliminary data.</text>
</comment>
<dbReference type="InterPro" id="IPR000182">
    <property type="entry name" value="GNAT_dom"/>
</dbReference>
<name>A0A1Y1UKY1_9TREE</name>
<sequence>MTVDLDETAGPSDRPLRGLSLRRATKADLDILTDMRKECGWGWEKLPARVEKNRDWILCVFTKEVDGEIRDVGMGGWGLDWPEYPFMASRADKVVYLTSLFIRHAYQGLGLGGTAMDLLEREARDTFGGQVVTLDTARYAYDSRRDLQVGHDSNDREKVSSNLSWYVRRGYEEFRDPVPLFPDPRPDDPDYKIVAAFLRKSM</sequence>
<dbReference type="CDD" id="cd04301">
    <property type="entry name" value="NAT_SF"/>
    <property type="match status" value="1"/>
</dbReference>
<evidence type="ECO:0000313" key="2">
    <source>
        <dbReference type="EMBL" id="ORX38649.1"/>
    </source>
</evidence>
<dbReference type="Proteomes" id="UP000193218">
    <property type="component" value="Unassembled WGS sequence"/>
</dbReference>
<dbReference type="Gene3D" id="3.40.630.30">
    <property type="match status" value="1"/>
</dbReference>
<dbReference type="Pfam" id="PF00583">
    <property type="entry name" value="Acetyltransf_1"/>
    <property type="match status" value="1"/>
</dbReference>
<dbReference type="InParanoid" id="A0A1Y1UKY1"/>
<reference evidence="2 3" key="1">
    <citation type="submission" date="2017-03" db="EMBL/GenBank/DDBJ databases">
        <title>Widespread Adenine N6-methylation of Active Genes in Fungi.</title>
        <authorList>
            <consortium name="DOE Joint Genome Institute"/>
            <person name="Mondo S.J."/>
            <person name="Dannebaum R.O."/>
            <person name="Kuo R.C."/>
            <person name="Louie K.B."/>
            <person name="Bewick A.J."/>
            <person name="Labutti K."/>
            <person name="Haridas S."/>
            <person name="Kuo A."/>
            <person name="Salamov A."/>
            <person name="Ahrendt S.R."/>
            <person name="Lau R."/>
            <person name="Bowen B.P."/>
            <person name="Lipzen A."/>
            <person name="Sullivan W."/>
            <person name="Andreopoulos W.B."/>
            <person name="Clum A."/>
            <person name="Lindquist E."/>
            <person name="Daum C."/>
            <person name="Northen T.R."/>
            <person name="Ramamoorthy G."/>
            <person name="Schmitz R.J."/>
            <person name="Gryganskyi A."/>
            <person name="Culley D."/>
            <person name="Magnuson J."/>
            <person name="James T.Y."/>
            <person name="O'Malley M.A."/>
            <person name="Stajich J.E."/>
            <person name="Spatafora J.W."/>
            <person name="Visel A."/>
            <person name="Grigoriev I.V."/>
        </authorList>
    </citation>
    <scope>NUCLEOTIDE SEQUENCE [LARGE SCALE GENOMIC DNA]</scope>
    <source>
        <strain evidence="2 3">NRRL Y-17943</strain>
    </source>
</reference>
<dbReference type="PROSITE" id="PS51186">
    <property type="entry name" value="GNAT"/>
    <property type="match status" value="1"/>
</dbReference>
<evidence type="ECO:0000313" key="3">
    <source>
        <dbReference type="Proteomes" id="UP000193218"/>
    </source>
</evidence>
<dbReference type="EMBL" id="NBSH01000004">
    <property type="protein sequence ID" value="ORX38649.1"/>
    <property type="molecule type" value="Genomic_DNA"/>
</dbReference>
<dbReference type="STRING" id="4999.A0A1Y1UKY1"/>
<keyword evidence="3" id="KW-1185">Reference proteome</keyword>
<dbReference type="GO" id="GO:0016747">
    <property type="term" value="F:acyltransferase activity, transferring groups other than amino-acyl groups"/>
    <property type="evidence" value="ECO:0007669"/>
    <property type="project" value="InterPro"/>
</dbReference>
<dbReference type="InterPro" id="IPR016181">
    <property type="entry name" value="Acyl_CoA_acyltransferase"/>
</dbReference>
<proteinExistence type="predicted"/>
<dbReference type="AlphaFoldDB" id="A0A1Y1UKY1"/>
<dbReference type="GeneID" id="33557217"/>
<feature type="domain" description="N-acetyltransferase" evidence="1">
    <location>
        <begin position="19"/>
        <end position="202"/>
    </location>
</feature>
<protein>
    <recommendedName>
        <fullName evidence="1">N-acetyltransferase domain-containing protein</fullName>
    </recommendedName>
</protein>
<organism evidence="2 3">
    <name type="scientific">Kockovaella imperatae</name>
    <dbReference type="NCBI Taxonomy" id="4999"/>
    <lineage>
        <taxon>Eukaryota</taxon>
        <taxon>Fungi</taxon>
        <taxon>Dikarya</taxon>
        <taxon>Basidiomycota</taxon>
        <taxon>Agaricomycotina</taxon>
        <taxon>Tremellomycetes</taxon>
        <taxon>Tremellales</taxon>
        <taxon>Cuniculitremaceae</taxon>
        <taxon>Kockovaella</taxon>
    </lineage>
</organism>
<evidence type="ECO:0000259" key="1">
    <source>
        <dbReference type="PROSITE" id="PS51186"/>
    </source>
</evidence>
<accession>A0A1Y1UKY1</accession>
<dbReference type="RefSeq" id="XP_021872571.1">
    <property type="nucleotide sequence ID" value="XM_022015408.1"/>
</dbReference>